<dbReference type="PROSITE" id="PS50112">
    <property type="entry name" value="PAS"/>
    <property type="match status" value="2"/>
</dbReference>
<feature type="domain" description="PAS" evidence="11">
    <location>
        <begin position="769"/>
        <end position="814"/>
    </location>
</feature>
<dbReference type="InterPro" id="IPR035965">
    <property type="entry name" value="PAS-like_dom_sf"/>
</dbReference>
<dbReference type="RefSeq" id="WP_346822927.1">
    <property type="nucleotide sequence ID" value="NZ_JBDKWZ010000012.1"/>
</dbReference>
<feature type="coiled-coil region" evidence="9">
    <location>
        <begin position="596"/>
        <end position="647"/>
    </location>
</feature>
<dbReference type="InterPro" id="IPR036457">
    <property type="entry name" value="PPM-type-like_dom_sf"/>
</dbReference>
<comment type="subcellular location">
    <subcellularLocation>
        <location evidence="1">Membrane</location>
    </subcellularLocation>
</comment>
<dbReference type="InterPro" id="IPR003018">
    <property type="entry name" value="GAF"/>
</dbReference>
<dbReference type="InterPro" id="IPR001610">
    <property type="entry name" value="PAC"/>
</dbReference>
<evidence type="ECO:0000259" key="12">
    <source>
        <dbReference type="PROSITE" id="PS50113"/>
    </source>
</evidence>
<dbReference type="EMBL" id="JBDKWZ010000012">
    <property type="protein sequence ID" value="MEN7550147.1"/>
    <property type="molecule type" value="Genomic_DNA"/>
</dbReference>
<sequence>MFKQIKIGTKITILLLTVVVVSVISVSYLSYIQSRNYIEKTTAGNFKVISDAKVDQIGSFFKELQQNIALVQNSPLAIQSFRKSNFADINEPVLIKEINTDLNSFIPAIQRIYNYNNIVLTNKEGVVFYKSNSTLKVPVLGERYEGYNELLEKGKEELYFGKVFLAGKQAFMYVVSPIKSQYGGVIGYMVLSFNVSENIYKKLNEEDALGESGEIILCKQEESKINIISPLKGVTTGLLTEFVLNNDPTNIAVQKSALGEKPDFIYDIDFRGVTTLSYWNHIPVVDWGLVVKMDKEEVNQPIYDLVWTFVKSSLLIIFLALTAALVYSKLLVRPIIYINDKLNLISKGVLPENIEVRSQDEIGEMGSAVKDLVIALKRTVNFAHQIGEGNYAAEFTPMSKDDNLGNALLSMRDSIQEADERDNKRNWIVTGVAEISQILRLHNDLEGLGNEVIAFVTEKINAIQGAFYTINELDNESEALFEMVACYAYQKKKYYKKDFKFAEGLVGQCAAEQDIILRTEIPEDYVTITSGILGDQKPSCIVLIPLLIDEKVYGILEFAGFTKFSPTHIEFVKEISVIIARTIFNIKVNERTVKLLEESQKMSEELKMQQEILRQNAEEMEATQEELKRTNHRLEEQIEEVNMTQKRMQVFLENASEVIAIYEKNGEIRYISPSVEPILGYSQEEMTGISDLQNIHPDSREVFDEFFSKLLEDVDNPYSIQVEYITKDNHAIWLEATGTNLLSDPAIKGIVVNSRDITERRRAEQEERMRSQMQALSENSPDLITRVNKEGTVYYINPIIENLTGRHPDMILAKPINEIDLDTKIKSSWIALLEQVVDKGQKIEVEMEFPTFDGERVMQVNAIPEFNDLDEVESALIVYHDITERKKAEIEIRDTHKKITESINYSQRIQSAILPDDDVIQRAFPDSFMLYLPRDVVSGDFPWFLEKGDDVYIAAVDCTGHGVPGALISLIGFFILNDVVNSQGVSDVGQILDALNAGVTRTLKQSGDSSDTKDGMDISLCKVNKKQNELEYAGAHRPLYFYSSGELTQIRGDKFPIGGGQYRNRTNFKTNKIEIQKGDEIYMFSDGMPDQFGGPNNRKFAPRRLRELISQQKHSDMQEMKQIVYEEFINWKGDRRQTDDILLIGVKF</sequence>
<evidence type="ECO:0000256" key="8">
    <source>
        <dbReference type="ARBA" id="ARBA00023012"/>
    </source>
</evidence>
<dbReference type="InterPro" id="IPR000014">
    <property type="entry name" value="PAS"/>
</dbReference>
<evidence type="ECO:0000256" key="5">
    <source>
        <dbReference type="ARBA" id="ARBA00022777"/>
    </source>
</evidence>
<dbReference type="SUPFAM" id="SSF55781">
    <property type="entry name" value="GAF domain-like"/>
    <property type="match status" value="1"/>
</dbReference>
<dbReference type="InterPro" id="IPR029151">
    <property type="entry name" value="Sensor-like_sf"/>
</dbReference>
<dbReference type="GO" id="GO:0000160">
    <property type="term" value="P:phosphorelay signal transduction system"/>
    <property type="evidence" value="ECO:0007669"/>
    <property type="project" value="UniProtKB-KW"/>
</dbReference>
<feature type="domain" description="PAC" evidence="12">
    <location>
        <begin position="843"/>
        <end position="894"/>
    </location>
</feature>
<feature type="domain" description="PAS" evidence="11">
    <location>
        <begin position="644"/>
        <end position="714"/>
    </location>
</feature>
<keyword evidence="10" id="KW-1133">Transmembrane helix</keyword>
<keyword evidence="9" id="KW-0175">Coiled coil</keyword>
<dbReference type="SUPFAM" id="SSF103190">
    <property type="entry name" value="Sensory domain-like"/>
    <property type="match status" value="1"/>
</dbReference>
<dbReference type="InterPro" id="IPR001932">
    <property type="entry name" value="PPM-type_phosphatase-like_dom"/>
</dbReference>
<comment type="caution">
    <text evidence="14">The sequence shown here is derived from an EMBL/GenBank/DDBJ whole genome shotgun (WGS) entry which is preliminary data.</text>
</comment>
<feature type="domain" description="PAC" evidence="12">
    <location>
        <begin position="718"/>
        <end position="769"/>
    </location>
</feature>
<dbReference type="InterPro" id="IPR052016">
    <property type="entry name" value="Bact_Sigma-Reg"/>
</dbReference>
<dbReference type="Gene3D" id="3.60.40.10">
    <property type="entry name" value="PPM-type phosphatase domain"/>
    <property type="match status" value="1"/>
</dbReference>
<accession>A0AAW9S9K5</accession>
<keyword evidence="6" id="KW-0378">Hydrolase</keyword>
<dbReference type="GO" id="GO:0016020">
    <property type="term" value="C:membrane"/>
    <property type="evidence" value="ECO:0007669"/>
    <property type="project" value="UniProtKB-SubCell"/>
</dbReference>
<organism evidence="14 15">
    <name type="scientific">Rapidithrix thailandica</name>
    <dbReference type="NCBI Taxonomy" id="413964"/>
    <lineage>
        <taxon>Bacteria</taxon>
        <taxon>Pseudomonadati</taxon>
        <taxon>Bacteroidota</taxon>
        <taxon>Cytophagia</taxon>
        <taxon>Cytophagales</taxon>
        <taxon>Flammeovirgaceae</taxon>
        <taxon>Rapidithrix</taxon>
    </lineage>
</organism>
<dbReference type="Gene3D" id="3.30.450.20">
    <property type="entry name" value="PAS domain"/>
    <property type="match status" value="2"/>
</dbReference>
<feature type="transmembrane region" description="Helical" evidence="10">
    <location>
        <begin position="12"/>
        <end position="31"/>
    </location>
</feature>
<reference evidence="14 15" key="1">
    <citation type="submission" date="2024-04" db="EMBL/GenBank/DDBJ databases">
        <title>Novel genus in family Flammeovirgaceae.</title>
        <authorList>
            <person name="Nguyen T.H."/>
            <person name="Vuong T.Q."/>
            <person name="Le H."/>
            <person name="Kim S.-G."/>
        </authorList>
    </citation>
    <scope>NUCLEOTIDE SEQUENCE [LARGE SCALE GENOMIC DNA]</scope>
    <source>
        <strain evidence="14 15">JCM 23209</strain>
    </source>
</reference>
<keyword evidence="10" id="KW-0812">Transmembrane</keyword>
<keyword evidence="2" id="KW-0597">Phosphoprotein</keyword>
<dbReference type="GO" id="GO:0016791">
    <property type="term" value="F:phosphatase activity"/>
    <property type="evidence" value="ECO:0007669"/>
    <property type="project" value="TreeGrafter"/>
</dbReference>
<evidence type="ECO:0000256" key="6">
    <source>
        <dbReference type="ARBA" id="ARBA00022801"/>
    </source>
</evidence>
<dbReference type="PANTHER" id="PTHR43156">
    <property type="entry name" value="STAGE II SPORULATION PROTEIN E-RELATED"/>
    <property type="match status" value="1"/>
</dbReference>
<feature type="transmembrane region" description="Helical" evidence="10">
    <location>
        <begin position="305"/>
        <end position="327"/>
    </location>
</feature>
<evidence type="ECO:0000256" key="1">
    <source>
        <dbReference type="ARBA" id="ARBA00004370"/>
    </source>
</evidence>
<feature type="domain" description="HAMP" evidence="13">
    <location>
        <begin position="329"/>
        <end position="381"/>
    </location>
</feature>
<keyword evidence="15" id="KW-1185">Reference proteome</keyword>
<dbReference type="CDD" id="cd00130">
    <property type="entry name" value="PAS"/>
    <property type="match status" value="2"/>
</dbReference>
<evidence type="ECO:0000256" key="3">
    <source>
        <dbReference type="ARBA" id="ARBA00022679"/>
    </source>
</evidence>
<keyword evidence="8" id="KW-0902">Two-component regulatory system</keyword>
<proteinExistence type="predicted"/>
<dbReference type="Pfam" id="PF08448">
    <property type="entry name" value="PAS_4"/>
    <property type="match status" value="1"/>
</dbReference>
<protein>
    <submittedName>
        <fullName evidence="14">PAS domain S-box protein</fullName>
    </submittedName>
</protein>
<dbReference type="InterPro" id="IPR000700">
    <property type="entry name" value="PAS-assoc_C"/>
</dbReference>
<dbReference type="SUPFAM" id="SSF55785">
    <property type="entry name" value="PYP-like sensor domain (PAS domain)"/>
    <property type="match status" value="2"/>
</dbReference>
<evidence type="ECO:0000256" key="2">
    <source>
        <dbReference type="ARBA" id="ARBA00022553"/>
    </source>
</evidence>
<dbReference type="SMART" id="SM00086">
    <property type="entry name" value="PAC"/>
    <property type="match status" value="3"/>
</dbReference>
<dbReference type="GO" id="GO:0016301">
    <property type="term" value="F:kinase activity"/>
    <property type="evidence" value="ECO:0007669"/>
    <property type="project" value="UniProtKB-KW"/>
</dbReference>
<dbReference type="PROSITE" id="PS50885">
    <property type="entry name" value="HAMP"/>
    <property type="match status" value="1"/>
</dbReference>
<keyword evidence="5" id="KW-0418">Kinase</keyword>
<evidence type="ECO:0000313" key="14">
    <source>
        <dbReference type="EMBL" id="MEN7550147.1"/>
    </source>
</evidence>
<dbReference type="PANTHER" id="PTHR43156:SF9">
    <property type="entry name" value="HAMP DOMAIN-CONTAINING PROTEIN"/>
    <property type="match status" value="1"/>
</dbReference>
<evidence type="ECO:0000256" key="9">
    <source>
        <dbReference type="SAM" id="Coils"/>
    </source>
</evidence>
<dbReference type="InterPro" id="IPR013656">
    <property type="entry name" value="PAS_4"/>
</dbReference>
<dbReference type="AlphaFoldDB" id="A0AAW9S9K5"/>
<dbReference type="Gene3D" id="3.30.450.40">
    <property type="match status" value="1"/>
</dbReference>
<dbReference type="InterPro" id="IPR003660">
    <property type="entry name" value="HAMP_dom"/>
</dbReference>
<evidence type="ECO:0000256" key="7">
    <source>
        <dbReference type="ARBA" id="ARBA00022840"/>
    </source>
</evidence>
<evidence type="ECO:0000259" key="11">
    <source>
        <dbReference type="PROSITE" id="PS50112"/>
    </source>
</evidence>
<dbReference type="SMART" id="SM00331">
    <property type="entry name" value="PP2C_SIG"/>
    <property type="match status" value="1"/>
</dbReference>
<dbReference type="PROSITE" id="PS50113">
    <property type="entry name" value="PAC"/>
    <property type="match status" value="2"/>
</dbReference>
<dbReference type="CDD" id="cd06225">
    <property type="entry name" value="HAMP"/>
    <property type="match status" value="1"/>
</dbReference>
<name>A0AAW9S9K5_9BACT</name>
<dbReference type="Pfam" id="PF13185">
    <property type="entry name" value="GAF_2"/>
    <property type="match status" value="1"/>
</dbReference>
<dbReference type="NCBIfam" id="TIGR00229">
    <property type="entry name" value="sensory_box"/>
    <property type="match status" value="2"/>
</dbReference>
<dbReference type="GO" id="GO:0005524">
    <property type="term" value="F:ATP binding"/>
    <property type="evidence" value="ECO:0007669"/>
    <property type="project" value="UniProtKB-KW"/>
</dbReference>
<keyword evidence="3" id="KW-0808">Transferase</keyword>
<keyword evidence="10" id="KW-0472">Membrane</keyword>
<dbReference type="Proteomes" id="UP001403385">
    <property type="component" value="Unassembled WGS sequence"/>
</dbReference>
<dbReference type="InterPro" id="IPR013767">
    <property type="entry name" value="PAS_fold"/>
</dbReference>
<evidence type="ECO:0000256" key="4">
    <source>
        <dbReference type="ARBA" id="ARBA00022741"/>
    </source>
</evidence>
<dbReference type="Pfam" id="PF07228">
    <property type="entry name" value="SpoIIE"/>
    <property type="match status" value="1"/>
</dbReference>
<keyword evidence="4" id="KW-0547">Nucleotide-binding</keyword>
<dbReference type="InterPro" id="IPR029016">
    <property type="entry name" value="GAF-like_dom_sf"/>
</dbReference>
<evidence type="ECO:0000313" key="15">
    <source>
        <dbReference type="Proteomes" id="UP001403385"/>
    </source>
</evidence>
<dbReference type="Pfam" id="PF00672">
    <property type="entry name" value="HAMP"/>
    <property type="match status" value="1"/>
</dbReference>
<dbReference type="Pfam" id="PF00989">
    <property type="entry name" value="PAS"/>
    <property type="match status" value="1"/>
</dbReference>
<gene>
    <name evidence="14" type="ORF">AAG747_19665</name>
</gene>
<dbReference type="GO" id="GO:0006355">
    <property type="term" value="P:regulation of DNA-templated transcription"/>
    <property type="evidence" value="ECO:0007669"/>
    <property type="project" value="InterPro"/>
</dbReference>
<dbReference type="SMART" id="SM00304">
    <property type="entry name" value="HAMP"/>
    <property type="match status" value="1"/>
</dbReference>
<dbReference type="SMART" id="SM00091">
    <property type="entry name" value="PAS"/>
    <property type="match status" value="2"/>
</dbReference>
<keyword evidence="7" id="KW-0067">ATP-binding</keyword>
<evidence type="ECO:0000259" key="13">
    <source>
        <dbReference type="PROSITE" id="PS50885"/>
    </source>
</evidence>
<evidence type="ECO:0000256" key="10">
    <source>
        <dbReference type="SAM" id="Phobius"/>
    </source>
</evidence>
<dbReference type="Gene3D" id="6.10.340.10">
    <property type="match status" value="1"/>
</dbReference>